<evidence type="ECO:0000313" key="2">
    <source>
        <dbReference type="Proteomes" id="UP000503336"/>
    </source>
</evidence>
<name>A0A7L5BWS5_9RHOB</name>
<dbReference type="RefSeq" id="WP_165096936.1">
    <property type="nucleotide sequence ID" value="NZ_CP049056.1"/>
</dbReference>
<accession>A0A7L5BWS5</accession>
<protein>
    <submittedName>
        <fullName evidence="1">Uncharacterized protein</fullName>
    </submittedName>
</protein>
<evidence type="ECO:0000313" key="1">
    <source>
        <dbReference type="EMBL" id="QIE55278.1"/>
    </source>
</evidence>
<proteinExistence type="predicted"/>
<keyword evidence="2" id="KW-1185">Reference proteome</keyword>
<dbReference type="AlphaFoldDB" id="A0A7L5BWS5"/>
<dbReference type="Proteomes" id="UP000503336">
    <property type="component" value="Chromosome"/>
</dbReference>
<reference evidence="1 2" key="1">
    <citation type="submission" date="2020-02" db="EMBL/GenBank/DDBJ databases">
        <title>complete genome sequence of Rhodobacteraceae bacterium.</title>
        <authorList>
            <person name="Park J."/>
            <person name="Kim Y.-S."/>
            <person name="Kim K.-H."/>
        </authorList>
    </citation>
    <scope>NUCLEOTIDE SEQUENCE [LARGE SCALE GENOMIC DNA]</scope>
    <source>
        <strain evidence="1 2">RR4-56</strain>
    </source>
</reference>
<sequence>MSLDASHALYIEPINAIYSYIPKNAFTTLRYAIVLSNTHESPPVFFDQMANMVPKYVATEGYIQEANHRFVIIICLWSHLYILFLEKFVGGKRSGRAIRINDNKYRYRLPVAANLHAFTGRGF</sequence>
<gene>
    <name evidence="1" type="ORF">G5B40_07300</name>
</gene>
<organism evidence="1 2">
    <name type="scientific">Pikeienuella piscinae</name>
    <dbReference type="NCBI Taxonomy" id="2748098"/>
    <lineage>
        <taxon>Bacteria</taxon>
        <taxon>Pseudomonadati</taxon>
        <taxon>Pseudomonadota</taxon>
        <taxon>Alphaproteobacteria</taxon>
        <taxon>Rhodobacterales</taxon>
        <taxon>Paracoccaceae</taxon>
        <taxon>Pikeienuella</taxon>
    </lineage>
</organism>
<dbReference type="KEGG" id="hdh:G5B40_07300"/>
<dbReference type="EMBL" id="CP049056">
    <property type="protein sequence ID" value="QIE55278.1"/>
    <property type="molecule type" value="Genomic_DNA"/>
</dbReference>